<proteinExistence type="predicted"/>
<dbReference type="InterPro" id="IPR028168">
    <property type="entry name" value="KASH5_CC"/>
</dbReference>
<evidence type="ECO:0000259" key="2">
    <source>
        <dbReference type="Pfam" id="PF14662"/>
    </source>
</evidence>
<evidence type="ECO:0000313" key="3">
    <source>
        <dbReference type="EMBL" id="CAL1542218.1"/>
    </source>
</evidence>
<reference evidence="3 4" key="1">
    <citation type="submission" date="2024-04" db="EMBL/GenBank/DDBJ databases">
        <authorList>
            <consortium name="Genoscope - CEA"/>
            <person name="William W."/>
        </authorList>
    </citation>
    <scope>NUCLEOTIDE SEQUENCE [LARGE SCALE GENOMIC DNA]</scope>
</reference>
<evidence type="ECO:0000256" key="1">
    <source>
        <dbReference type="SAM" id="Coils"/>
    </source>
</evidence>
<dbReference type="Proteomes" id="UP001497497">
    <property type="component" value="Unassembled WGS sequence"/>
</dbReference>
<dbReference type="AlphaFoldDB" id="A0AAV2IBL2"/>
<dbReference type="Pfam" id="PF14662">
    <property type="entry name" value="KASH_CCD"/>
    <property type="match status" value="1"/>
</dbReference>
<name>A0AAV2IBL2_LYMST</name>
<feature type="non-terminal residue" evidence="3">
    <location>
        <position position="1"/>
    </location>
</feature>
<keyword evidence="4" id="KW-1185">Reference proteome</keyword>
<protein>
    <recommendedName>
        <fullName evidence="2">KASH5-like coiled-coil domain-containing protein</fullName>
    </recommendedName>
</protein>
<feature type="coiled-coil region" evidence="1">
    <location>
        <begin position="153"/>
        <end position="236"/>
    </location>
</feature>
<gene>
    <name evidence="3" type="ORF">GSLYS_00015816001</name>
</gene>
<comment type="caution">
    <text evidence="3">The sequence shown here is derived from an EMBL/GenBank/DDBJ whole genome shotgun (WGS) entry which is preliminary data.</text>
</comment>
<feature type="domain" description="KASH5-like coiled-coil" evidence="2">
    <location>
        <begin position="39"/>
        <end position="225"/>
    </location>
</feature>
<accession>A0AAV2IBL2</accession>
<feature type="coiled-coil region" evidence="1">
    <location>
        <begin position="38"/>
        <end position="110"/>
    </location>
</feature>
<feature type="non-terminal residue" evidence="3">
    <location>
        <position position="340"/>
    </location>
</feature>
<organism evidence="3 4">
    <name type="scientific">Lymnaea stagnalis</name>
    <name type="common">Great pond snail</name>
    <name type="synonym">Helix stagnalis</name>
    <dbReference type="NCBI Taxonomy" id="6523"/>
    <lineage>
        <taxon>Eukaryota</taxon>
        <taxon>Metazoa</taxon>
        <taxon>Spiralia</taxon>
        <taxon>Lophotrochozoa</taxon>
        <taxon>Mollusca</taxon>
        <taxon>Gastropoda</taxon>
        <taxon>Heterobranchia</taxon>
        <taxon>Euthyneura</taxon>
        <taxon>Panpulmonata</taxon>
        <taxon>Hygrophila</taxon>
        <taxon>Lymnaeoidea</taxon>
        <taxon>Lymnaeidae</taxon>
        <taxon>Lymnaea</taxon>
    </lineage>
</organism>
<dbReference type="EMBL" id="CAXITT010000475">
    <property type="protein sequence ID" value="CAL1542218.1"/>
    <property type="molecule type" value="Genomic_DNA"/>
</dbReference>
<keyword evidence="1" id="KW-0175">Coiled coil</keyword>
<evidence type="ECO:0000313" key="4">
    <source>
        <dbReference type="Proteomes" id="UP001497497"/>
    </source>
</evidence>
<sequence>KDVTCQEDSVLSFSFSAQENLSLNYSLEENVMEDRLSVSELSSQLADSQYQNRRLSEENDEVRALIDTKEEELDKLSCELQDVKARMKRLQELADEQHETQYENEDLRLQIVSTCKDFDLIKHKLYQSEQEKILLQNQVEDGRTLVTRQSSELEESRRHQDELKASLAKTKDKNLHLKETIENLDILLSEKAESLQTLQSNLGDITQHNKELRSQYQELQGELIQTQAELSSLKSAHETNNGILLPSLKELADEIEEDSEHSEISSVCEWPSSIRNELRELFSDSPNLPWPLSDKELRESVVTTPDLVNQTLTSANTDPHKTVCQREGTNSWCVDEDKKR</sequence>